<feature type="region of interest" description="Disordered" evidence="2">
    <location>
        <begin position="595"/>
        <end position="624"/>
    </location>
</feature>
<keyword evidence="1" id="KW-0677">Repeat</keyword>
<comment type="caution">
    <text evidence="3">The sequence shown here is derived from an EMBL/GenBank/DDBJ whole genome shotgun (WGS) entry which is preliminary data.</text>
</comment>
<name>A0A8H3IL84_9LECA</name>
<dbReference type="PANTHER" id="PTHR47942">
    <property type="entry name" value="TETRATRICOPEPTIDE REPEAT (TPR)-LIKE SUPERFAMILY PROTEIN-RELATED"/>
    <property type="match status" value="1"/>
</dbReference>
<dbReference type="OrthoDB" id="185373at2759"/>
<evidence type="ECO:0008006" key="5">
    <source>
        <dbReference type="Google" id="ProtNLM"/>
    </source>
</evidence>
<sequence length="649" mass="73170">SNLELEVRWLKDPVKLADHTVKSLREDDFRKALEIVRLASKHVECTVSWNHLIDYKMSKAKVTDAVKLYNEMKKRAQLPDAYTFTILFRGFSWFPQFSQSTPRALSIYQSMFAENSPVRPSIIHTNAILKVCALAHDVDALLAIAAELPTRGPGAPNNLTFTTILNAIRSKAIGETDPRRATSRGKDKKINETTALAVQQGRRLWVEVRQRWMSGDLHLDEEFVCAMGRLLLLGSDAQDHDDVLSLLEQTMGIPRQVARSADPALGRAEEAAGSNNDPELPRHSPANVELDTVLSPSEKEDECPEPPSDPFAPLSTVAGPTLSAVRPGHNTLSLVLDACIRLNYARAAQNYWGLLTSPDGYHKIIPDNENYHMYLRLLRLQRAAKLTVELVDEMRSGELTGKVGAVQTKTFRIALSCCVRDINNRNSILHAGKLVKMMTDTLPYPDAKALSMYLRVALSQKPRDWRVIMGVIRGTELGVRNLRSLLAYDPAGPRKQNEEDILELVRGLIGAFDVVLDLGNEEIGNEEKKRCREQRHTLAAYVTRTHNRLVAEGKFVEVTKGEDEGTDGRVTPSKKSRNGRKSYDHYKADRYVDNDEFEGESDEVVARRPAEEVSHAGPGKGGWKRKWRMRERVERWENKDWETKDRVRA</sequence>
<dbReference type="Proteomes" id="UP000664203">
    <property type="component" value="Unassembled WGS sequence"/>
</dbReference>
<gene>
    <name evidence="3" type="ORF">ALECFALPRED_000355</name>
</gene>
<feature type="non-terminal residue" evidence="3">
    <location>
        <position position="1"/>
    </location>
</feature>
<organism evidence="3 4">
    <name type="scientific">Alectoria fallacina</name>
    <dbReference type="NCBI Taxonomy" id="1903189"/>
    <lineage>
        <taxon>Eukaryota</taxon>
        <taxon>Fungi</taxon>
        <taxon>Dikarya</taxon>
        <taxon>Ascomycota</taxon>
        <taxon>Pezizomycotina</taxon>
        <taxon>Lecanoromycetes</taxon>
        <taxon>OSLEUM clade</taxon>
        <taxon>Lecanoromycetidae</taxon>
        <taxon>Lecanorales</taxon>
        <taxon>Lecanorineae</taxon>
        <taxon>Parmeliaceae</taxon>
        <taxon>Alectoria</taxon>
    </lineage>
</organism>
<evidence type="ECO:0000313" key="4">
    <source>
        <dbReference type="Proteomes" id="UP000664203"/>
    </source>
</evidence>
<evidence type="ECO:0000256" key="1">
    <source>
        <dbReference type="ARBA" id="ARBA00022737"/>
    </source>
</evidence>
<dbReference type="AlphaFoldDB" id="A0A8H3IL84"/>
<dbReference type="EMBL" id="CAJPDR010000103">
    <property type="protein sequence ID" value="CAF9917754.1"/>
    <property type="molecule type" value="Genomic_DNA"/>
</dbReference>
<dbReference type="Gene3D" id="1.25.40.10">
    <property type="entry name" value="Tetratricopeptide repeat domain"/>
    <property type="match status" value="1"/>
</dbReference>
<dbReference type="PANTHER" id="PTHR47942:SF105">
    <property type="entry name" value="ATPASE EXPRESSION PROTEIN 3"/>
    <property type="match status" value="1"/>
</dbReference>
<feature type="region of interest" description="Disordered" evidence="2">
    <location>
        <begin position="257"/>
        <end position="315"/>
    </location>
</feature>
<proteinExistence type="predicted"/>
<dbReference type="Pfam" id="PF13041">
    <property type="entry name" value="PPR_2"/>
    <property type="match status" value="1"/>
</dbReference>
<keyword evidence="4" id="KW-1185">Reference proteome</keyword>
<reference evidence="3" key="1">
    <citation type="submission" date="2021-03" db="EMBL/GenBank/DDBJ databases">
        <authorList>
            <person name="Tagirdzhanova G."/>
        </authorList>
    </citation>
    <scope>NUCLEOTIDE SEQUENCE</scope>
</reference>
<protein>
    <recommendedName>
        <fullName evidence="5">Pentatricopeptide repeat-containing protein</fullName>
    </recommendedName>
</protein>
<dbReference type="InterPro" id="IPR002885">
    <property type="entry name" value="PPR_rpt"/>
</dbReference>
<dbReference type="InterPro" id="IPR051222">
    <property type="entry name" value="PPR/CCM1_RNA-binding"/>
</dbReference>
<accession>A0A8H3IL84</accession>
<feature type="compositionally biased region" description="Basic and acidic residues" evidence="2">
    <location>
        <begin position="604"/>
        <end position="614"/>
    </location>
</feature>
<dbReference type="InterPro" id="IPR011990">
    <property type="entry name" value="TPR-like_helical_dom_sf"/>
</dbReference>
<evidence type="ECO:0000313" key="3">
    <source>
        <dbReference type="EMBL" id="CAF9917754.1"/>
    </source>
</evidence>
<feature type="region of interest" description="Disordered" evidence="2">
    <location>
        <begin position="562"/>
        <end position="582"/>
    </location>
</feature>
<evidence type="ECO:0000256" key="2">
    <source>
        <dbReference type="SAM" id="MobiDB-lite"/>
    </source>
</evidence>